<dbReference type="KEGG" id="nmg:Nmag_2006"/>
<evidence type="ECO:0000313" key="8">
    <source>
        <dbReference type="EMBL" id="ELY30008.1"/>
    </source>
</evidence>
<dbReference type="Gene3D" id="1.10.3470.10">
    <property type="entry name" value="ABC transporter involved in vitamin B12 uptake, BtuC"/>
    <property type="match status" value="1"/>
</dbReference>
<feature type="transmembrane region" description="Helical" evidence="6">
    <location>
        <begin position="156"/>
        <end position="174"/>
    </location>
</feature>
<dbReference type="SUPFAM" id="SSF81345">
    <property type="entry name" value="ABC transporter involved in vitamin B12 uptake, BtuC"/>
    <property type="match status" value="1"/>
</dbReference>
<keyword evidence="3 6" id="KW-0812">Transmembrane</keyword>
<dbReference type="PATRIC" id="fig|547559.17.peg.2049"/>
<feature type="transmembrane region" description="Helical" evidence="6">
    <location>
        <begin position="36"/>
        <end position="58"/>
    </location>
</feature>
<dbReference type="OrthoDB" id="330338at2157"/>
<reference evidence="7" key="4">
    <citation type="submission" date="2016-09" db="EMBL/GenBank/DDBJ databases">
        <authorList>
            <person name="Pfeiffer F."/>
        </authorList>
    </citation>
    <scope>NUCLEOTIDE SEQUENCE</scope>
    <source>
        <strain evidence="7">ATCC 43099</strain>
    </source>
</reference>
<dbReference type="GeneID" id="8824848"/>
<reference evidence="8 10" key="3">
    <citation type="journal article" date="2014" name="PLoS Genet.">
        <title>Phylogenetically driven sequencing of extremely halophilic archaea reveals strategies for static and dynamic osmo-response.</title>
        <authorList>
            <person name="Becker E.A."/>
            <person name="Seitzer P.M."/>
            <person name="Tritt A."/>
            <person name="Larsen D."/>
            <person name="Krusor M."/>
            <person name="Yao A.I."/>
            <person name="Wu D."/>
            <person name="Madern D."/>
            <person name="Eisen J.A."/>
            <person name="Darling A.E."/>
            <person name="Facciotti M.T."/>
        </authorList>
    </citation>
    <scope>NUCLEOTIDE SEQUENCE [LARGE SCALE GENOMIC DNA]</scope>
    <source>
        <strain evidence="10">ATCC 43099 / DSM 3394 / CCM 3739 / CIP 104546 / IAM 13178 / JCM 8861 / NBRC 102185 / NCIMB 2190 / MS3</strain>
        <strain evidence="8">MS-3</strain>
    </source>
</reference>
<evidence type="ECO:0000256" key="2">
    <source>
        <dbReference type="ARBA" id="ARBA00008034"/>
    </source>
</evidence>
<feature type="transmembrane region" description="Helical" evidence="6">
    <location>
        <begin position="65"/>
        <end position="85"/>
    </location>
</feature>
<feature type="transmembrane region" description="Helical" evidence="6">
    <location>
        <begin position="207"/>
        <end position="225"/>
    </location>
</feature>
<reference evidence="7 9" key="2">
    <citation type="journal article" date="2012" name="BMC Genomics">
        <title>A comparative genomics perspective on the genetic content of the alkaliphilic haloarchaeon Natrialba magadii ATCC 43099T.</title>
        <authorList>
            <person name="Siddaramappa S."/>
            <person name="Challacombe J.F."/>
            <person name="Decastro R.E."/>
            <person name="Pfeiffer F."/>
            <person name="Sastre D.E."/>
            <person name="Gimenez M.I."/>
            <person name="Paggi R.A."/>
            <person name="Detter J.C."/>
            <person name="Davenport K.W."/>
            <person name="Goodwin L.A."/>
            <person name="Kyrpides N."/>
            <person name="Tapia R."/>
            <person name="Pitluck S."/>
            <person name="Lucas S."/>
            <person name="Woyke T."/>
            <person name="Maupin-Furlow J.A."/>
        </authorList>
    </citation>
    <scope>NUCLEOTIDE SEQUENCE [LARGE SCALE GENOMIC DNA]</scope>
    <source>
        <strain evidence="7">ATCC 43099</strain>
        <strain evidence="9">ATCC 43099 / DSM 3394 / CCM 3739 / CIP 104546 / IAM 13178 / JCM 8861 / NBRC 102185 / NCIMB 2190 / MS3</strain>
    </source>
</reference>
<gene>
    <name evidence="7" type="primary">znuB2</name>
    <name evidence="7" type="ordered locus">Nmag_2006</name>
    <name evidence="8" type="ORF">C500_10369</name>
</gene>
<feature type="transmembrane region" description="Helical" evidence="6">
    <location>
        <begin position="274"/>
        <end position="304"/>
    </location>
</feature>
<feature type="transmembrane region" description="Helical" evidence="6">
    <location>
        <begin position="316"/>
        <end position="336"/>
    </location>
</feature>
<dbReference type="EMBL" id="AOHS01000034">
    <property type="protein sequence ID" value="ELY30008.1"/>
    <property type="molecule type" value="Genomic_DNA"/>
</dbReference>
<feature type="transmembrane region" description="Helical" evidence="6">
    <location>
        <begin position="232"/>
        <end position="254"/>
    </location>
</feature>
<comment type="similarity">
    <text evidence="2">Belongs to the ABC-3 integral membrane protein family.</text>
</comment>
<sequence>MSADENGPIAAGEPAEWSRSRFEQWSGYSLRKLIELVGAVVTIGLAVAMLGFITLDWLRFAPEWAVIGSYAELLLGLFLTGGAWLDTSLGTNVFQYFFTWRVIATGVLVGIAAPLIGTFLIHRQMALIGETLAHTAFTGVAIGVLLVAVTGWTGSLLFVALIVSVLGALVLQWLTEHTAAYGDVPIAIVLSGSFAIGTLLVSWSRDFASVSLNIEGFLFGSLAIITAEGTRMVAILTVAVVAVVAVTYKQLLFITFDEQAARVARLNVDRYNTLLIGMAAVIVVGAMQILGVILVAAMLVIPVATASQIANSFRETLLLSVLFGQGAVLGGLAFSIRTNLPPGGSIVVAGIVFYGLTIVLSDRSAVAISTH</sequence>
<dbReference type="GO" id="GO:0043190">
    <property type="term" value="C:ATP-binding cassette (ABC) transporter complex"/>
    <property type="evidence" value="ECO:0007669"/>
    <property type="project" value="InterPro"/>
</dbReference>
<name>D3SVG9_NATMM</name>
<dbReference type="AlphaFoldDB" id="D3SVG9"/>
<evidence type="ECO:0000256" key="1">
    <source>
        <dbReference type="ARBA" id="ARBA00004141"/>
    </source>
</evidence>
<dbReference type="HOGENOM" id="CLU_028808_3_1_2"/>
<dbReference type="InterPro" id="IPR037294">
    <property type="entry name" value="ABC_BtuC-like"/>
</dbReference>
<feature type="transmembrane region" description="Helical" evidence="6">
    <location>
        <begin position="181"/>
        <end position="201"/>
    </location>
</feature>
<evidence type="ECO:0000256" key="4">
    <source>
        <dbReference type="ARBA" id="ARBA00022989"/>
    </source>
</evidence>
<keyword evidence="5 6" id="KW-0472">Membrane</keyword>
<dbReference type="PaxDb" id="547559-Nmag_2006"/>
<evidence type="ECO:0000256" key="3">
    <source>
        <dbReference type="ARBA" id="ARBA00022692"/>
    </source>
</evidence>
<dbReference type="CDD" id="cd06550">
    <property type="entry name" value="TM_ABC_iron-siderophores_like"/>
    <property type="match status" value="1"/>
</dbReference>
<dbReference type="PANTHER" id="PTHR30477:SF0">
    <property type="entry name" value="METAL TRANSPORT SYSTEM MEMBRANE PROTEIN TM_0125-RELATED"/>
    <property type="match status" value="1"/>
</dbReference>
<reference evidence="9" key="1">
    <citation type="submission" date="2010-02" db="EMBL/GenBank/DDBJ databases">
        <title>Complete sequence of chromosome of Natrialba magadii ATCC 43099.</title>
        <authorList>
            <consortium name="US DOE Joint Genome Institute"/>
            <person name="Lucas S."/>
            <person name="Copeland A."/>
            <person name="Lapidus A."/>
            <person name="Cheng J.-F."/>
            <person name="Bruce D."/>
            <person name="Goodwin L."/>
            <person name="Pitluck S."/>
            <person name="Davenport K."/>
            <person name="Saunders E."/>
            <person name="Detter J.C."/>
            <person name="Han C."/>
            <person name="Tapia R."/>
            <person name="Land M."/>
            <person name="Hauser L."/>
            <person name="Kyrpides N."/>
            <person name="Mikhailova N."/>
            <person name="De Castro R.E."/>
            <person name="Maupin-Furlow J.A."/>
            <person name="Woyke T."/>
        </authorList>
    </citation>
    <scope>NUCLEOTIDE SEQUENCE [LARGE SCALE GENOMIC DNA]</scope>
    <source>
        <strain evidence="9">ATCC 43099 / DSM 3394 / CCM 3739 / CIP 104546 / IAM 13178 / JCM 8861 / NBRC 102185 / NCIMB 2190 / MS3</strain>
    </source>
</reference>
<evidence type="ECO:0000313" key="9">
    <source>
        <dbReference type="Proteomes" id="UP000001879"/>
    </source>
</evidence>
<feature type="transmembrane region" description="Helical" evidence="6">
    <location>
        <begin position="97"/>
        <end position="120"/>
    </location>
</feature>
<feature type="transmembrane region" description="Helical" evidence="6">
    <location>
        <begin position="132"/>
        <end position="150"/>
    </location>
</feature>
<evidence type="ECO:0000313" key="10">
    <source>
        <dbReference type="Proteomes" id="UP000011543"/>
    </source>
</evidence>
<dbReference type="Proteomes" id="UP000011543">
    <property type="component" value="Unassembled WGS sequence"/>
</dbReference>
<proteinExistence type="inferred from homology"/>
<dbReference type="STRING" id="547559.Nmag_2006"/>
<dbReference type="eggNOG" id="arCOG01006">
    <property type="taxonomic scope" value="Archaea"/>
</dbReference>
<dbReference type="Proteomes" id="UP000001879">
    <property type="component" value="Chromosome"/>
</dbReference>
<organism evidence="7 9">
    <name type="scientific">Natrialba magadii (strain ATCC 43099 / DSM 3394 / CCM 3739 / CIP 104546 / IAM 13178 / JCM 8861 / NBRC 102185 / NCIMB 2190 / MS3)</name>
    <name type="common">Natronobacterium magadii</name>
    <dbReference type="NCBI Taxonomy" id="547559"/>
    <lineage>
        <taxon>Archaea</taxon>
        <taxon>Methanobacteriati</taxon>
        <taxon>Methanobacteriota</taxon>
        <taxon>Stenosarchaea group</taxon>
        <taxon>Halobacteria</taxon>
        <taxon>Halobacteriales</taxon>
        <taxon>Natrialbaceae</taxon>
        <taxon>Natrialba</taxon>
    </lineage>
</organism>
<accession>D3SVG9</accession>
<dbReference type="RefSeq" id="WP_004267447.1">
    <property type="nucleotide sequence ID" value="NC_013922.1"/>
</dbReference>
<keyword evidence="9" id="KW-1185">Reference proteome</keyword>
<evidence type="ECO:0000256" key="6">
    <source>
        <dbReference type="SAM" id="Phobius"/>
    </source>
</evidence>
<feature type="transmembrane region" description="Helical" evidence="6">
    <location>
        <begin position="342"/>
        <end position="361"/>
    </location>
</feature>
<dbReference type="EMBL" id="CP001932">
    <property type="protein sequence ID" value="ADD05577.1"/>
    <property type="molecule type" value="Genomic_DNA"/>
</dbReference>
<comment type="subcellular location">
    <subcellularLocation>
        <location evidence="1">Membrane</location>
        <topology evidence="1">Multi-pass membrane protein</topology>
    </subcellularLocation>
</comment>
<evidence type="ECO:0000313" key="7">
    <source>
        <dbReference type="EMBL" id="ADD05577.1"/>
    </source>
</evidence>
<dbReference type="InterPro" id="IPR001626">
    <property type="entry name" value="ABC_TroCD"/>
</dbReference>
<dbReference type="GO" id="GO:0055085">
    <property type="term" value="P:transmembrane transport"/>
    <property type="evidence" value="ECO:0007669"/>
    <property type="project" value="InterPro"/>
</dbReference>
<keyword evidence="4 6" id="KW-1133">Transmembrane helix</keyword>
<protein>
    <submittedName>
        <fullName evidence="7">ABC-type transport system permease protein (Probable substrate zinc)</fullName>
    </submittedName>
    <submittedName>
        <fullName evidence="8">Metal ABC transporter permease</fullName>
    </submittedName>
</protein>
<evidence type="ECO:0000256" key="5">
    <source>
        <dbReference type="ARBA" id="ARBA00023136"/>
    </source>
</evidence>
<dbReference type="Pfam" id="PF00950">
    <property type="entry name" value="ABC-3"/>
    <property type="match status" value="1"/>
</dbReference>
<dbReference type="PANTHER" id="PTHR30477">
    <property type="entry name" value="ABC-TRANSPORTER METAL-BINDING PROTEIN"/>
    <property type="match status" value="1"/>
</dbReference>